<comment type="caution">
    <text evidence="8">The sequence shown here is derived from an EMBL/GenBank/DDBJ whole genome shotgun (WGS) entry which is preliminary data.</text>
</comment>
<reference evidence="8" key="1">
    <citation type="submission" date="2020-07" db="EMBL/GenBank/DDBJ databases">
        <title>Multicomponent nature underlies the extraordinary mechanical properties of spider dragline silk.</title>
        <authorList>
            <person name="Kono N."/>
            <person name="Nakamura H."/>
            <person name="Mori M."/>
            <person name="Yoshida Y."/>
            <person name="Ohtoshi R."/>
            <person name="Malay A.D."/>
            <person name="Moran D.A.P."/>
            <person name="Tomita M."/>
            <person name="Numata K."/>
            <person name="Arakawa K."/>
        </authorList>
    </citation>
    <scope>NUCLEOTIDE SEQUENCE</scope>
</reference>
<dbReference type="PANTHER" id="PTHR24050:SF28">
    <property type="entry name" value="UROMODULIN-LIKE"/>
    <property type="match status" value="1"/>
</dbReference>
<dbReference type="InterPro" id="IPR049883">
    <property type="entry name" value="NOTCH1_EGF-like"/>
</dbReference>
<name>A0A8X6LPY2_TRICU</name>
<feature type="domain" description="EGF-like" evidence="7">
    <location>
        <begin position="1"/>
        <end position="36"/>
    </location>
</feature>
<gene>
    <name evidence="8" type="primary">LTBP2</name>
    <name evidence="8" type="ORF">TNCT_175501</name>
</gene>
<dbReference type="FunFam" id="2.10.25.10:FF:000031">
    <property type="entry name" value="neurogenic locus notch homolog protein 3"/>
    <property type="match status" value="1"/>
</dbReference>
<dbReference type="PROSITE" id="PS01187">
    <property type="entry name" value="EGF_CA"/>
    <property type="match status" value="1"/>
</dbReference>
<dbReference type="InterPro" id="IPR000152">
    <property type="entry name" value="EGF-type_Asp/Asn_hydroxyl_site"/>
</dbReference>
<proteinExistence type="predicted"/>
<keyword evidence="3" id="KW-0677">Repeat</keyword>
<evidence type="ECO:0000256" key="1">
    <source>
        <dbReference type="ARBA" id="ARBA00022536"/>
    </source>
</evidence>
<dbReference type="Proteomes" id="UP000887116">
    <property type="component" value="Unassembled WGS sequence"/>
</dbReference>
<accession>A0A8X6LPY2</accession>
<dbReference type="SMART" id="SM00179">
    <property type="entry name" value="EGF_CA"/>
    <property type="match status" value="2"/>
</dbReference>
<dbReference type="SMART" id="SM00181">
    <property type="entry name" value="EGF"/>
    <property type="match status" value="2"/>
</dbReference>
<dbReference type="PROSITE" id="PS00022">
    <property type="entry name" value="EGF_1"/>
    <property type="match status" value="1"/>
</dbReference>
<keyword evidence="6" id="KW-1133">Transmembrane helix</keyword>
<dbReference type="GO" id="GO:0005509">
    <property type="term" value="F:calcium ion binding"/>
    <property type="evidence" value="ECO:0007669"/>
    <property type="project" value="InterPro"/>
</dbReference>
<evidence type="ECO:0000256" key="3">
    <source>
        <dbReference type="ARBA" id="ARBA00022737"/>
    </source>
</evidence>
<dbReference type="FunFam" id="2.10.25.10:FF:000038">
    <property type="entry name" value="Fibrillin 2"/>
    <property type="match status" value="1"/>
</dbReference>
<feature type="disulfide bond" evidence="5">
    <location>
        <begin position="26"/>
        <end position="35"/>
    </location>
</feature>
<evidence type="ECO:0000256" key="6">
    <source>
        <dbReference type="SAM" id="Phobius"/>
    </source>
</evidence>
<evidence type="ECO:0000313" key="9">
    <source>
        <dbReference type="Proteomes" id="UP000887116"/>
    </source>
</evidence>
<evidence type="ECO:0000256" key="2">
    <source>
        <dbReference type="ARBA" id="ARBA00022729"/>
    </source>
</evidence>
<dbReference type="CDD" id="cd00054">
    <property type="entry name" value="EGF_CA"/>
    <property type="match status" value="2"/>
</dbReference>
<dbReference type="PANTHER" id="PTHR24050">
    <property type="entry name" value="PA14 DOMAIN-CONTAINING PROTEIN"/>
    <property type="match status" value="1"/>
</dbReference>
<comment type="caution">
    <text evidence="5">Lacks conserved residue(s) required for the propagation of feature annotation.</text>
</comment>
<feature type="transmembrane region" description="Helical" evidence="6">
    <location>
        <begin position="103"/>
        <end position="123"/>
    </location>
</feature>
<protein>
    <submittedName>
        <fullName evidence="8">Latent-transforming growth factor beta-binding protein 2</fullName>
    </submittedName>
</protein>
<evidence type="ECO:0000256" key="5">
    <source>
        <dbReference type="PROSITE-ProRule" id="PRU00076"/>
    </source>
</evidence>
<dbReference type="PROSITE" id="PS50026">
    <property type="entry name" value="EGF_3"/>
    <property type="match status" value="2"/>
</dbReference>
<dbReference type="AlphaFoldDB" id="A0A8X6LPY2"/>
<dbReference type="EMBL" id="BMAO01007386">
    <property type="protein sequence ID" value="GFR15549.1"/>
    <property type="molecule type" value="Genomic_DNA"/>
</dbReference>
<dbReference type="InterPro" id="IPR018097">
    <property type="entry name" value="EGF_Ca-bd_CS"/>
</dbReference>
<keyword evidence="6" id="KW-0812">Transmembrane</keyword>
<keyword evidence="6" id="KW-0472">Membrane</keyword>
<evidence type="ECO:0000259" key="7">
    <source>
        <dbReference type="PROSITE" id="PS50026"/>
    </source>
</evidence>
<dbReference type="OrthoDB" id="6425090at2759"/>
<dbReference type="Gene3D" id="2.10.25.10">
    <property type="entry name" value="Laminin"/>
    <property type="match status" value="2"/>
</dbReference>
<keyword evidence="4 5" id="KW-1015">Disulfide bond</keyword>
<dbReference type="Pfam" id="PF07645">
    <property type="entry name" value="EGF_CA"/>
    <property type="match status" value="1"/>
</dbReference>
<keyword evidence="1 5" id="KW-0245">EGF-like domain</keyword>
<dbReference type="InterPro" id="IPR000742">
    <property type="entry name" value="EGF"/>
</dbReference>
<organism evidence="8 9">
    <name type="scientific">Trichonephila clavata</name>
    <name type="common">Joro spider</name>
    <name type="synonym">Nephila clavata</name>
    <dbReference type="NCBI Taxonomy" id="2740835"/>
    <lineage>
        <taxon>Eukaryota</taxon>
        <taxon>Metazoa</taxon>
        <taxon>Ecdysozoa</taxon>
        <taxon>Arthropoda</taxon>
        <taxon>Chelicerata</taxon>
        <taxon>Arachnida</taxon>
        <taxon>Araneae</taxon>
        <taxon>Araneomorphae</taxon>
        <taxon>Entelegynae</taxon>
        <taxon>Araneoidea</taxon>
        <taxon>Nephilidae</taxon>
        <taxon>Trichonephila</taxon>
    </lineage>
</organism>
<evidence type="ECO:0000256" key="4">
    <source>
        <dbReference type="ARBA" id="ARBA00023157"/>
    </source>
</evidence>
<keyword evidence="9" id="KW-1185">Reference proteome</keyword>
<evidence type="ECO:0000313" key="8">
    <source>
        <dbReference type="EMBL" id="GFR15549.1"/>
    </source>
</evidence>
<dbReference type="InterPro" id="IPR052235">
    <property type="entry name" value="Nephronectin_domain"/>
</dbReference>
<dbReference type="Pfam" id="PF00008">
    <property type="entry name" value="EGF"/>
    <property type="match status" value="1"/>
</dbReference>
<feature type="non-terminal residue" evidence="8">
    <location>
        <position position="1"/>
    </location>
</feature>
<sequence length="130" mass="15238">INECQENPCDDTAICKNNIGSFSCQCEKGYRGENCRCSEVEKHEACEDIDECREDSWTCNPWENTQCYNLPGTFKCMCKPGYQPIKMNVNPQETRCEEYKKSWVPAIIVIVITLFMIFFTVWIHKCVKKW</sequence>
<dbReference type="SUPFAM" id="SSF57196">
    <property type="entry name" value="EGF/Laminin"/>
    <property type="match status" value="2"/>
</dbReference>
<feature type="domain" description="EGF-like" evidence="7">
    <location>
        <begin position="48"/>
        <end position="97"/>
    </location>
</feature>
<dbReference type="PROSITE" id="PS00010">
    <property type="entry name" value="ASX_HYDROXYL"/>
    <property type="match status" value="2"/>
</dbReference>
<keyword evidence="2" id="KW-0732">Signal</keyword>
<feature type="disulfide bond" evidence="5">
    <location>
        <begin position="59"/>
        <end position="76"/>
    </location>
</feature>
<dbReference type="InterPro" id="IPR001881">
    <property type="entry name" value="EGF-like_Ca-bd_dom"/>
</dbReference>